<keyword evidence="3" id="KW-1185">Reference proteome</keyword>
<keyword evidence="1" id="KW-0175">Coiled coil</keyword>
<dbReference type="Gene3D" id="1.20.1280.50">
    <property type="match status" value="1"/>
</dbReference>
<sequence>MTTMFSHSNRDARETISFILPPKLQFSAPPNDILHQIRFGNFMLVDAQKHQWTQTMDELEKRIEEQRNIVTQVLEVLAPLETEIGQLQDHWKTFHSLCWSPICKLPQELVVEVFKHTLSCHSLAIQADSVDAISRPVLDLSQICSYWRNILLTTPTLWTSIHIDIGLAALDINSYNHSTSLTLLGEIPRSTTVPVFDGFWPG</sequence>
<protein>
    <recommendedName>
        <fullName evidence="4">F-box domain-containing protein</fullName>
    </recommendedName>
</protein>
<evidence type="ECO:0008006" key="4">
    <source>
        <dbReference type="Google" id="ProtNLM"/>
    </source>
</evidence>
<dbReference type="EMBL" id="JAACJM010000020">
    <property type="protein sequence ID" value="KAF5367204.1"/>
    <property type="molecule type" value="Genomic_DNA"/>
</dbReference>
<feature type="coiled-coil region" evidence="1">
    <location>
        <begin position="49"/>
        <end position="76"/>
    </location>
</feature>
<comment type="caution">
    <text evidence="2">The sequence shown here is derived from an EMBL/GenBank/DDBJ whole genome shotgun (WGS) entry which is preliminary data.</text>
</comment>
<name>A0A8H5GLD4_9AGAR</name>
<organism evidence="2 3">
    <name type="scientific">Tetrapyrgos nigripes</name>
    <dbReference type="NCBI Taxonomy" id="182062"/>
    <lineage>
        <taxon>Eukaryota</taxon>
        <taxon>Fungi</taxon>
        <taxon>Dikarya</taxon>
        <taxon>Basidiomycota</taxon>
        <taxon>Agaricomycotina</taxon>
        <taxon>Agaricomycetes</taxon>
        <taxon>Agaricomycetidae</taxon>
        <taxon>Agaricales</taxon>
        <taxon>Marasmiineae</taxon>
        <taxon>Marasmiaceae</taxon>
        <taxon>Tetrapyrgos</taxon>
    </lineage>
</organism>
<proteinExistence type="predicted"/>
<dbReference type="OrthoDB" id="3365698at2759"/>
<evidence type="ECO:0000256" key="1">
    <source>
        <dbReference type="SAM" id="Coils"/>
    </source>
</evidence>
<dbReference type="Proteomes" id="UP000559256">
    <property type="component" value="Unassembled WGS sequence"/>
</dbReference>
<reference evidence="2 3" key="1">
    <citation type="journal article" date="2020" name="ISME J.">
        <title>Uncovering the hidden diversity of litter-decomposition mechanisms in mushroom-forming fungi.</title>
        <authorList>
            <person name="Floudas D."/>
            <person name="Bentzer J."/>
            <person name="Ahren D."/>
            <person name="Johansson T."/>
            <person name="Persson P."/>
            <person name="Tunlid A."/>
        </authorList>
    </citation>
    <scope>NUCLEOTIDE SEQUENCE [LARGE SCALE GENOMIC DNA]</scope>
    <source>
        <strain evidence="2 3">CBS 291.85</strain>
    </source>
</reference>
<evidence type="ECO:0000313" key="2">
    <source>
        <dbReference type="EMBL" id="KAF5367204.1"/>
    </source>
</evidence>
<gene>
    <name evidence="2" type="ORF">D9758_003923</name>
</gene>
<accession>A0A8H5GLD4</accession>
<evidence type="ECO:0000313" key="3">
    <source>
        <dbReference type="Proteomes" id="UP000559256"/>
    </source>
</evidence>
<dbReference type="AlphaFoldDB" id="A0A8H5GLD4"/>